<proteinExistence type="predicted"/>
<name>A0AAW2KYL4_SESRA</name>
<evidence type="ECO:0000256" key="1">
    <source>
        <dbReference type="SAM" id="MobiDB-lite"/>
    </source>
</evidence>
<dbReference type="EMBL" id="JACGWJ010000026">
    <property type="protein sequence ID" value="KAL0312179.1"/>
    <property type="molecule type" value="Genomic_DNA"/>
</dbReference>
<gene>
    <name evidence="2" type="ORF">Sradi_5617200</name>
</gene>
<reference evidence="2" key="2">
    <citation type="journal article" date="2024" name="Plant">
        <title>Genomic evolution and insights into agronomic trait innovations of Sesamum species.</title>
        <authorList>
            <person name="Miao H."/>
            <person name="Wang L."/>
            <person name="Qu L."/>
            <person name="Liu H."/>
            <person name="Sun Y."/>
            <person name="Le M."/>
            <person name="Wang Q."/>
            <person name="Wei S."/>
            <person name="Zheng Y."/>
            <person name="Lin W."/>
            <person name="Duan Y."/>
            <person name="Cao H."/>
            <person name="Xiong S."/>
            <person name="Wang X."/>
            <person name="Wei L."/>
            <person name="Li C."/>
            <person name="Ma Q."/>
            <person name="Ju M."/>
            <person name="Zhao R."/>
            <person name="Li G."/>
            <person name="Mu C."/>
            <person name="Tian Q."/>
            <person name="Mei H."/>
            <person name="Zhang T."/>
            <person name="Gao T."/>
            <person name="Zhang H."/>
        </authorList>
    </citation>
    <scope>NUCLEOTIDE SEQUENCE</scope>
    <source>
        <strain evidence="2">G02</strain>
    </source>
</reference>
<organism evidence="2">
    <name type="scientific">Sesamum radiatum</name>
    <name type="common">Black benniseed</name>
    <dbReference type="NCBI Taxonomy" id="300843"/>
    <lineage>
        <taxon>Eukaryota</taxon>
        <taxon>Viridiplantae</taxon>
        <taxon>Streptophyta</taxon>
        <taxon>Embryophyta</taxon>
        <taxon>Tracheophyta</taxon>
        <taxon>Spermatophyta</taxon>
        <taxon>Magnoliopsida</taxon>
        <taxon>eudicotyledons</taxon>
        <taxon>Gunneridae</taxon>
        <taxon>Pentapetalae</taxon>
        <taxon>asterids</taxon>
        <taxon>lamiids</taxon>
        <taxon>Lamiales</taxon>
        <taxon>Pedaliaceae</taxon>
        <taxon>Sesamum</taxon>
    </lineage>
</organism>
<evidence type="ECO:0000313" key="2">
    <source>
        <dbReference type="EMBL" id="KAL0312179.1"/>
    </source>
</evidence>
<reference evidence="2" key="1">
    <citation type="submission" date="2020-06" db="EMBL/GenBank/DDBJ databases">
        <authorList>
            <person name="Li T."/>
            <person name="Hu X."/>
            <person name="Zhang T."/>
            <person name="Song X."/>
            <person name="Zhang H."/>
            <person name="Dai N."/>
            <person name="Sheng W."/>
            <person name="Hou X."/>
            <person name="Wei L."/>
        </authorList>
    </citation>
    <scope>NUCLEOTIDE SEQUENCE</scope>
    <source>
        <strain evidence="2">G02</strain>
        <tissue evidence="2">Leaf</tissue>
    </source>
</reference>
<accession>A0AAW2KYL4</accession>
<comment type="caution">
    <text evidence="2">The sequence shown here is derived from an EMBL/GenBank/DDBJ whole genome shotgun (WGS) entry which is preliminary data.</text>
</comment>
<feature type="region of interest" description="Disordered" evidence="1">
    <location>
        <begin position="58"/>
        <end position="92"/>
    </location>
</feature>
<sequence length="92" mass="10466">MFPHDTPDVPDNLSAWPQYLPTVRRRPTAARLSQRTLMDGLNPIAVSRVVLRGLECLPRSPTRPRGVAIDKPQPAGQPRMSRRTSRPFWRPT</sequence>
<protein>
    <submittedName>
        <fullName evidence="2">Uncharacterized protein</fullName>
    </submittedName>
</protein>
<dbReference type="AlphaFoldDB" id="A0AAW2KYL4"/>